<dbReference type="PANTHER" id="PTHR39176:SF1">
    <property type="entry name" value="PERIPLASMIC PROTEIN"/>
    <property type="match status" value="1"/>
</dbReference>
<dbReference type="InterPro" id="IPR009739">
    <property type="entry name" value="LprI-like_N"/>
</dbReference>
<evidence type="ECO:0000259" key="1">
    <source>
        <dbReference type="Pfam" id="PF07007"/>
    </source>
</evidence>
<name>A0A2T4JV71_9RHOB</name>
<feature type="domain" description="Lysozyme inhibitor LprI-like N-terminal" evidence="1">
    <location>
        <begin position="72"/>
        <end position="168"/>
    </location>
</feature>
<dbReference type="OrthoDB" id="7340239at2"/>
<proteinExistence type="predicted"/>
<reference evidence="2 3" key="1">
    <citation type="submission" date="2018-03" db="EMBL/GenBank/DDBJ databases">
        <title>Cereibacter changlensis.</title>
        <authorList>
            <person name="Meyer T.E."/>
            <person name="Miller S."/>
            <person name="Lodha T."/>
            <person name="Gandham S."/>
            <person name="Chintalapati S."/>
            <person name="Chintalapati V.R."/>
        </authorList>
    </citation>
    <scope>NUCLEOTIDE SEQUENCE [LARGE SCALE GENOMIC DNA]</scope>
    <source>
        <strain evidence="2 3">JA139</strain>
    </source>
</reference>
<keyword evidence="3" id="KW-1185">Reference proteome</keyword>
<gene>
    <name evidence="2" type="ORF">C5F48_10895</name>
</gene>
<organism evidence="2 3">
    <name type="scientific">Cereibacter changlensis JA139</name>
    <dbReference type="NCBI Taxonomy" id="1188249"/>
    <lineage>
        <taxon>Bacteria</taxon>
        <taxon>Pseudomonadati</taxon>
        <taxon>Pseudomonadota</taxon>
        <taxon>Alphaproteobacteria</taxon>
        <taxon>Rhodobacterales</taxon>
        <taxon>Paracoccaceae</taxon>
        <taxon>Cereibacter</taxon>
    </lineage>
</organism>
<dbReference type="EMBL" id="PZKG01000041">
    <property type="protein sequence ID" value="PTE21707.1"/>
    <property type="molecule type" value="Genomic_DNA"/>
</dbReference>
<dbReference type="Gene3D" id="1.20.1270.180">
    <property type="match status" value="1"/>
</dbReference>
<sequence length="176" mass="19439">MPSRLKHQDGIFQRSRAVRAATRAPLANPRQLVFSAPDPMVNGDPMRRLACLCLPLLAGPALAQQVDCKSPKYQVEMTFCAEQSWIAADEELNVAFRTARDAMRKIDSALPVEQKGAETQLRDAQRAWITFRDATCAAEGYSYHGGSAEPMVIYSCRARVTKARALDLWAMTALPG</sequence>
<evidence type="ECO:0000313" key="3">
    <source>
        <dbReference type="Proteomes" id="UP000241010"/>
    </source>
</evidence>
<evidence type="ECO:0000313" key="2">
    <source>
        <dbReference type="EMBL" id="PTE21707.1"/>
    </source>
</evidence>
<accession>A0A2T4JV71</accession>
<dbReference type="Pfam" id="PF07007">
    <property type="entry name" value="LprI"/>
    <property type="match status" value="1"/>
</dbReference>
<protein>
    <recommendedName>
        <fullName evidence="1">Lysozyme inhibitor LprI-like N-terminal domain-containing protein</fullName>
    </recommendedName>
</protein>
<dbReference type="AlphaFoldDB" id="A0A2T4JV71"/>
<dbReference type="Proteomes" id="UP000241010">
    <property type="component" value="Unassembled WGS sequence"/>
</dbReference>
<comment type="caution">
    <text evidence="2">The sequence shown here is derived from an EMBL/GenBank/DDBJ whole genome shotgun (WGS) entry which is preliminary data.</text>
</comment>
<dbReference type="PANTHER" id="PTHR39176">
    <property type="entry name" value="PERIPLASMIC PROTEIN-RELATED"/>
    <property type="match status" value="1"/>
</dbReference>